<name>Q69IW9_ORYSJ</name>
<evidence type="ECO:0000256" key="1">
    <source>
        <dbReference type="SAM" id="MobiDB-lite"/>
    </source>
</evidence>
<evidence type="ECO:0000313" key="2">
    <source>
        <dbReference type="EMBL" id="BAD32076.1"/>
    </source>
</evidence>
<proteinExistence type="predicted"/>
<feature type="region of interest" description="Disordered" evidence="1">
    <location>
        <begin position="14"/>
        <end position="75"/>
    </location>
</feature>
<sequence>MDSQVKFMQNFLEKGAPVHRSRQWKTPVKSIAPTKKPEKPAQKKLPNTPKAKKVWRVKQTTPTPSSPETGGKSAN</sequence>
<gene>
    <name evidence="2" type="primary">B1052H09.134</name>
</gene>
<dbReference type="EMBL" id="AP006480">
    <property type="protein sequence ID" value="BAD32076.1"/>
    <property type="molecule type" value="Genomic_DNA"/>
</dbReference>
<organism evidence="2">
    <name type="scientific">Oryza sativa subsp. japonica</name>
    <name type="common">Rice</name>
    <dbReference type="NCBI Taxonomy" id="39947"/>
    <lineage>
        <taxon>Eukaryota</taxon>
        <taxon>Viridiplantae</taxon>
        <taxon>Streptophyta</taxon>
        <taxon>Embryophyta</taxon>
        <taxon>Tracheophyta</taxon>
        <taxon>Spermatophyta</taxon>
        <taxon>Magnoliopsida</taxon>
        <taxon>Liliopsida</taxon>
        <taxon>Poales</taxon>
        <taxon>Poaceae</taxon>
        <taxon>BOP clade</taxon>
        <taxon>Oryzoideae</taxon>
        <taxon>Oryzeae</taxon>
        <taxon>Oryzinae</taxon>
        <taxon>Oryza</taxon>
        <taxon>Oryza sativa</taxon>
    </lineage>
</organism>
<accession>Q69IW9</accession>
<reference evidence="2" key="1">
    <citation type="journal article" date="2004" name="Plant Cell">
        <title>Composition and structure of the centromeric region of rice chromosome 8.</title>
        <authorList>
            <person name="Wu J."/>
            <person name="Yamagata H."/>
            <person name="Hayashi-Tsugane M."/>
            <person name="Hijishita S."/>
            <person name="Fujisawa M."/>
            <person name="Shibata M."/>
            <person name="Itoh Y."/>
            <person name="Nakamura M."/>
            <person name="Sakaguchi M."/>
            <person name="Yoshihara R."/>
            <person name="Kobayashi H."/>
            <person name="Itoh K."/>
            <person name="Karasawa W."/>
            <person name="Yamamoto M."/>
            <person name="Saji S."/>
            <person name="Katagiri S."/>
            <person name="Kanamori H."/>
            <person name="Namiki N."/>
            <person name="Katayose Y."/>
            <person name="Matsumoto T."/>
            <person name="Sasaki T."/>
        </authorList>
    </citation>
    <scope>NUCLEOTIDE SEQUENCE</scope>
</reference>
<dbReference type="AlphaFoldDB" id="Q69IW9"/>
<protein>
    <submittedName>
        <fullName evidence="2">Uncharacterized protein</fullName>
    </submittedName>
</protein>